<dbReference type="InterPro" id="IPR012349">
    <property type="entry name" value="Split_barrel_FMN-bd"/>
</dbReference>
<proteinExistence type="inferred from homology"/>
<evidence type="ECO:0000256" key="2">
    <source>
        <dbReference type="ARBA" id="ARBA00023002"/>
    </source>
</evidence>
<dbReference type="InterPro" id="IPR050268">
    <property type="entry name" value="NADH-dep_flavin_reductase"/>
</dbReference>
<comment type="similarity">
    <text evidence="1">Belongs to the non-flavoprotein flavin reductase family.</text>
</comment>
<dbReference type="PANTHER" id="PTHR30466">
    <property type="entry name" value="FLAVIN REDUCTASE"/>
    <property type="match status" value="1"/>
</dbReference>
<protein>
    <submittedName>
        <fullName evidence="4">Flavin reductase family protein</fullName>
    </submittedName>
</protein>
<keyword evidence="5" id="KW-1185">Reference proteome</keyword>
<dbReference type="EMBL" id="BAAAQW010000006">
    <property type="protein sequence ID" value="GAA2201032.1"/>
    <property type="molecule type" value="Genomic_DNA"/>
</dbReference>
<dbReference type="Proteomes" id="UP001500432">
    <property type="component" value="Unassembled WGS sequence"/>
</dbReference>
<gene>
    <name evidence="4" type="ORF">GCM10009849_23900</name>
</gene>
<evidence type="ECO:0000313" key="4">
    <source>
        <dbReference type="EMBL" id="GAA2201032.1"/>
    </source>
</evidence>
<name>A0ABN3BVY5_9MICC</name>
<dbReference type="Pfam" id="PF01613">
    <property type="entry name" value="Flavin_Reduct"/>
    <property type="match status" value="1"/>
</dbReference>
<sequence length="177" mass="19027">MPSPKPLPRGRPLEVTIETALTPPVVAQALRQAMRHWTTGVTIVTARPEGHAPIGLVCNSFTSVSLDPPLVSWCVDRASTSFGAWMCADSFSVHILAEEDAALVPRFATRGADKFAGLAPDLTHLGTPALDAGVARLDCRVWKTYDGGDHAIVVGRVERIEERDGARPLDLRALRGV</sequence>
<dbReference type="SUPFAM" id="SSF50475">
    <property type="entry name" value="FMN-binding split barrel"/>
    <property type="match status" value="1"/>
</dbReference>
<reference evidence="4 5" key="1">
    <citation type="journal article" date="2019" name="Int. J. Syst. Evol. Microbiol.">
        <title>The Global Catalogue of Microorganisms (GCM) 10K type strain sequencing project: providing services to taxonomists for standard genome sequencing and annotation.</title>
        <authorList>
            <consortium name="The Broad Institute Genomics Platform"/>
            <consortium name="The Broad Institute Genome Sequencing Center for Infectious Disease"/>
            <person name="Wu L."/>
            <person name="Ma J."/>
        </authorList>
    </citation>
    <scope>NUCLEOTIDE SEQUENCE [LARGE SCALE GENOMIC DNA]</scope>
    <source>
        <strain evidence="4 5">JCM 16034</strain>
    </source>
</reference>
<dbReference type="InterPro" id="IPR002563">
    <property type="entry name" value="Flavin_Rdtase-like_dom"/>
</dbReference>
<keyword evidence="2" id="KW-0560">Oxidoreductase</keyword>
<organism evidence="4 5">
    <name type="scientific">Sinomonas flava</name>
    <dbReference type="NCBI Taxonomy" id="496857"/>
    <lineage>
        <taxon>Bacteria</taxon>
        <taxon>Bacillati</taxon>
        <taxon>Actinomycetota</taxon>
        <taxon>Actinomycetes</taxon>
        <taxon>Micrococcales</taxon>
        <taxon>Micrococcaceae</taxon>
        <taxon>Sinomonas</taxon>
    </lineage>
</organism>
<evidence type="ECO:0000259" key="3">
    <source>
        <dbReference type="SMART" id="SM00903"/>
    </source>
</evidence>
<comment type="caution">
    <text evidence="4">The sequence shown here is derived from an EMBL/GenBank/DDBJ whole genome shotgun (WGS) entry which is preliminary data.</text>
</comment>
<feature type="domain" description="Flavin reductase like" evidence="3">
    <location>
        <begin position="34"/>
        <end position="176"/>
    </location>
</feature>
<accession>A0ABN3BVY5</accession>
<evidence type="ECO:0000313" key="5">
    <source>
        <dbReference type="Proteomes" id="UP001500432"/>
    </source>
</evidence>
<evidence type="ECO:0000256" key="1">
    <source>
        <dbReference type="ARBA" id="ARBA00008898"/>
    </source>
</evidence>
<dbReference type="SMART" id="SM00903">
    <property type="entry name" value="Flavin_Reduct"/>
    <property type="match status" value="1"/>
</dbReference>
<dbReference type="Gene3D" id="2.30.110.10">
    <property type="entry name" value="Electron Transport, Fmn-binding Protein, Chain A"/>
    <property type="match status" value="1"/>
</dbReference>
<dbReference type="PANTHER" id="PTHR30466:SF11">
    <property type="entry name" value="FLAVIN-DEPENDENT MONOOXYGENASE, REDUCTASE SUBUNIT HSAB"/>
    <property type="match status" value="1"/>
</dbReference>
<dbReference type="RefSeq" id="WP_344299950.1">
    <property type="nucleotide sequence ID" value="NZ_BAAAQW010000006.1"/>
</dbReference>